<feature type="chain" id="PRO_5047090841" description="DUF4362 domain-containing protein" evidence="1">
    <location>
        <begin position="24"/>
        <end position="145"/>
    </location>
</feature>
<evidence type="ECO:0008006" key="4">
    <source>
        <dbReference type="Google" id="ProtNLM"/>
    </source>
</evidence>
<feature type="signal peptide" evidence="1">
    <location>
        <begin position="1"/>
        <end position="23"/>
    </location>
</feature>
<evidence type="ECO:0000313" key="2">
    <source>
        <dbReference type="EMBL" id="KOS69342.1"/>
    </source>
</evidence>
<dbReference type="Pfam" id="PF14275">
    <property type="entry name" value="DUF4362"/>
    <property type="match status" value="1"/>
</dbReference>
<accession>A0ABR5K3P9</accession>
<gene>
    <name evidence="2" type="ORF">AEA09_12745</name>
</gene>
<proteinExistence type="predicted"/>
<comment type="caution">
    <text evidence="2">The sequence shown here is derived from an EMBL/GenBank/DDBJ whole genome shotgun (WGS) entry which is preliminary data.</text>
</comment>
<keyword evidence="1" id="KW-0732">Signal</keyword>
<dbReference type="EMBL" id="LGRV01000003">
    <property type="protein sequence ID" value="KOS69342.1"/>
    <property type="molecule type" value="Genomic_DNA"/>
</dbReference>
<sequence length="145" mass="16226">MYKLLLFTLLVLMTLAGCSNSGAYDSTEAIKRGDITFSPKGVHSLDRFEQFLNNVSTNKEDAVRVTSYTIEGDPIFEDLQYDGEKIQYSYDNSNDAFGGNDKGIDSDVCTEIISKVNEQGKEEYYITGCSQNTDYVLLEIPEAKK</sequence>
<dbReference type="InterPro" id="IPR025372">
    <property type="entry name" value="DUF4362"/>
</dbReference>
<dbReference type="Proteomes" id="UP000050668">
    <property type="component" value="Unassembled WGS sequence"/>
</dbReference>
<keyword evidence="3" id="KW-1185">Reference proteome</keyword>
<name>A0ABR5K3P9_9BACI</name>
<protein>
    <recommendedName>
        <fullName evidence="4">DUF4362 domain-containing protein</fullName>
    </recommendedName>
</protein>
<organism evidence="2 3">
    <name type="scientific">Lysinibacillus contaminans</name>
    <dbReference type="NCBI Taxonomy" id="1293441"/>
    <lineage>
        <taxon>Bacteria</taxon>
        <taxon>Bacillati</taxon>
        <taxon>Bacillota</taxon>
        <taxon>Bacilli</taxon>
        <taxon>Bacillales</taxon>
        <taxon>Bacillaceae</taxon>
        <taxon>Lysinibacillus</taxon>
    </lineage>
</organism>
<dbReference type="RefSeq" id="WP_053584207.1">
    <property type="nucleotide sequence ID" value="NZ_LGRV01000003.1"/>
</dbReference>
<dbReference type="PROSITE" id="PS51257">
    <property type="entry name" value="PROKAR_LIPOPROTEIN"/>
    <property type="match status" value="1"/>
</dbReference>
<reference evidence="3" key="1">
    <citation type="submission" date="2015-07" db="EMBL/GenBank/DDBJ databases">
        <title>Fjat-14205 dsm 2895.</title>
        <authorList>
            <person name="Liu B."/>
            <person name="Wang J."/>
            <person name="Zhu Y."/>
            <person name="Liu G."/>
            <person name="Chen Q."/>
            <person name="Chen Z."/>
            <person name="Lan J."/>
            <person name="Che J."/>
            <person name="Ge C."/>
            <person name="Shi H."/>
            <person name="Pan Z."/>
            <person name="Liu X."/>
        </authorList>
    </citation>
    <scope>NUCLEOTIDE SEQUENCE [LARGE SCALE GENOMIC DNA]</scope>
    <source>
        <strain evidence="3">DSM 25560</strain>
    </source>
</reference>
<evidence type="ECO:0000313" key="3">
    <source>
        <dbReference type="Proteomes" id="UP000050668"/>
    </source>
</evidence>
<evidence type="ECO:0000256" key="1">
    <source>
        <dbReference type="SAM" id="SignalP"/>
    </source>
</evidence>